<evidence type="ECO:0000256" key="1">
    <source>
        <dbReference type="ARBA" id="ARBA00022801"/>
    </source>
</evidence>
<dbReference type="Pfam" id="PF03403">
    <property type="entry name" value="PAF-AH_p_II"/>
    <property type="match status" value="1"/>
</dbReference>
<evidence type="ECO:0000256" key="4">
    <source>
        <dbReference type="PIRNR" id="PIRNR018169"/>
    </source>
</evidence>
<dbReference type="InterPro" id="IPR029058">
    <property type="entry name" value="AB_hydrolase_fold"/>
</dbReference>
<gene>
    <name evidence="7" type="ORF">BJ878DRAFT_511882</name>
</gene>
<accession>A0A9P7Z1L0</accession>
<dbReference type="PANTHER" id="PTHR10272">
    <property type="entry name" value="PLATELET-ACTIVATING FACTOR ACETYLHYDROLASE"/>
    <property type="match status" value="1"/>
</dbReference>
<feature type="active site" description="Charge relay system" evidence="5">
    <location>
        <position position="317"/>
    </location>
</feature>
<dbReference type="AlphaFoldDB" id="A0A9P7Z1L0"/>
<comment type="similarity">
    <text evidence="4">Belongs to the serine esterase family.</text>
</comment>
<dbReference type="InterPro" id="IPR016715">
    <property type="entry name" value="PAF_acetylhydro_eukaryote"/>
</dbReference>
<evidence type="ECO:0000313" key="7">
    <source>
        <dbReference type="EMBL" id="KAG9243215.1"/>
    </source>
</evidence>
<reference evidence="7" key="1">
    <citation type="journal article" date="2021" name="IMA Fungus">
        <title>Genomic characterization of three marine fungi, including Emericellopsis atlantica sp. nov. with signatures of a generalist lifestyle and marine biomass degradation.</title>
        <authorList>
            <person name="Hagestad O.C."/>
            <person name="Hou L."/>
            <person name="Andersen J.H."/>
            <person name="Hansen E.H."/>
            <person name="Altermark B."/>
            <person name="Li C."/>
            <person name="Kuhnert E."/>
            <person name="Cox R.J."/>
            <person name="Crous P.W."/>
            <person name="Spatafora J.W."/>
            <person name="Lail K."/>
            <person name="Amirebrahimi M."/>
            <person name="Lipzen A."/>
            <person name="Pangilinan J."/>
            <person name="Andreopoulos W."/>
            <person name="Hayes R.D."/>
            <person name="Ng V."/>
            <person name="Grigoriev I.V."/>
            <person name="Jackson S.A."/>
            <person name="Sutton T.D.S."/>
            <person name="Dobson A.D.W."/>
            <person name="Rama T."/>
        </authorList>
    </citation>
    <scope>NUCLEOTIDE SEQUENCE</scope>
    <source>
        <strain evidence="7">TRa3180A</strain>
    </source>
</reference>
<dbReference type="EC" id="3.1.1.47" evidence="4"/>
<keyword evidence="8" id="KW-1185">Reference proteome</keyword>
<keyword evidence="3 4" id="KW-0443">Lipid metabolism</keyword>
<feature type="active site" description="Nucleophile" evidence="5">
    <location>
        <position position="265"/>
    </location>
</feature>
<feature type="active site" description="Charge relay system" evidence="5">
    <location>
        <position position="398"/>
    </location>
</feature>
<comment type="catalytic activity">
    <reaction evidence="4">
        <text>a 1-O-alkyl-2-acetyl-sn-glycero-3-phosphocholine + H2O = a 1-O-alkyl-sn-glycero-3-phosphocholine + acetate + H(+)</text>
        <dbReference type="Rhea" id="RHEA:17777"/>
        <dbReference type="ChEBI" id="CHEBI:15377"/>
        <dbReference type="ChEBI" id="CHEBI:15378"/>
        <dbReference type="ChEBI" id="CHEBI:30089"/>
        <dbReference type="ChEBI" id="CHEBI:30909"/>
        <dbReference type="ChEBI" id="CHEBI:36707"/>
        <dbReference type="EC" id="3.1.1.47"/>
    </reaction>
</comment>
<dbReference type="GO" id="GO:0003847">
    <property type="term" value="F:1-alkyl-2-acetylglycerophosphocholine esterase activity"/>
    <property type="evidence" value="ECO:0007669"/>
    <property type="project" value="UniProtKB-UniRule"/>
</dbReference>
<evidence type="ECO:0000256" key="5">
    <source>
        <dbReference type="PIRSR" id="PIRSR018169-1"/>
    </source>
</evidence>
<dbReference type="SUPFAM" id="SSF53474">
    <property type="entry name" value="alpha/beta-Hydrolases"/>
    <property type="match status" value="2"/>
</dbReference>
<dbReference type="GO" id="GO:0016042">
    <property type="term" value="P:lipid catabolic process"/>
    <property type="evidence" value="ECO:0007669"/>
    <property type="project" value="UniProtKB-KW"/>
</dbReference>
<sequence length="523" mass="57741">MSSSYFSRLSPVPGFPSYTGPYKVGSVDVEIPVADLHSPSPAPGDLETIQYRIFYPCEPTAKGKSVSWIPSPQRAHISAYSRFAGAGSALAEFISFFPRIFHYISIPVNENAPLLIPTTSNSRWPVMIFSHGLAGNRNTYSHVVGTIASHGVIVVAPEHRDGSTPISYILEVPTNGKNEKSVAKSARRTVDYVKLSHIASKDVEDGRNEQLKIRLWELGLAYDSLLKIDEGKTPRNLDGMAASLSMFKDQMDVHTPGKISFAGHSFGGATITQFVKSTFYAPEATQAPKSYQPVFSPFLDSSLVKQITPNTPVILLDIWCLPVRAQSTRWLWNKPFPCYARDGPGGSALLAVESQAFFKWRVHLKATKRLLSNDPSSATSSQKPASEPNFYYATTAAHLSQSDFGILFPWLVKKFFAVEEPIRIIKLNVRAVLQVLRGQGIEVSKTSAADMELEGEQKAVEQDELIFGTKQDIRGWNYLSTNVDDMDDVDFETSGQSSETSSVSDMNKEPKEAVMENEVWAEA</sequence>
<proteinExistence type="inferred from homology"/>
<dbReference type="Proteomes" id="UP000887226">
    <property type="component" value="Unassembled WGS sequence"/>
</dbReference>
<evidence type="ECO:0000256" key="6">
    <source>
        <dbReference type="SAM" id="MobiDB-lite"/>
    </source>
</evidence>
<keyword evidence="1 4" id="KW-0378">Hydrolase</keyword>
<feature type="compositionally biased region" description="Low complexity" evidence="6">
    <location>
        <begin position="492"/>
        <end position="504"/>
    </location>
</feature>
<dbReference type="Gene3D" id="3.40.50.1820">
    <property type="entry name" value="alpha/beta hydrolase"/>
    <property type="match status" value="1"/>
</dbReference>
<name>A0A9P7Z1L0_9HELO</name>
<protein>
    <recommendedName>
        <fullName evidence="4">Putative phospholipase</fullName>
        <ecNumber evidence="4">3.1.1.47</ecNumber>
    </recommendedName>
</protein>
<comment type="caution">
    <text evidence="7">The sequence shown here is derived from an EMBL/GenBank/DDBJ whole genome shotgun (WGS) entry which is preliminary data.</text>
</comment>
<evidence type="ECO:0000256" key="3">
    <source>
        <dbReference type="ARBA" id="ARBA00023098"/>
    </source>
</evidence>
<evidence type="ECO:0000256" key="2">
    <source>
        <dbReference type="ARBA" id="ARBA00022963"/>
    </source>
</evidence>
<dbReference type="PIRSF" id="PIRSF018169">
    <property type="entry name" value="PAF_acetylhydrolase"/>
    <property type="match status" value="1"/>
</dbReference>
<dbReference type="EMBL" id="MU253996">
    <property type="protein sequence ID" value="KAG9243215.1"/>
    <property type="molecule type" value="Genomic_DNA"/>
</dbReference>
<keyword evidence="2 4" id="KW-0442">Lipid degradation</keyword>
<dbReference type="OrthoDB" id="2363873at2759"/>
<evidence type="ECO:0000313" key="8">
    <source>
        <dbReference type="Proteomes" id="UP000887226"/>
    </source>
</evidence>
<dbReference type="PANTHER" id="PTHR10272:SF7">
    <property type="entry name" value="PHOSPHOLIPASE-RELATED"/>
    <property type="match status" value="1"/>
</dbReference>
<feature type="region of interest" description="Disordered" evidence="6">
    <location>
        <begin position="489"/>
        <end position="523"/>
    </location>
</feature>
<organism evidence="7 8">
    <name type="scientific">Calycina marina</name>
    <dbReference type="NCBI Taxonomy" id="1763456"/>
    <lineage>
        <taxon>Eukaryota</taxon>
        <taxon>Fungi</taxon>
        <taxon>Dikarya</taxon>
        <taxon>Ascomycota</taxon>
        <taxon>Pezizomycotina</taxon>
        <taxon>Leotiomycetes</taxon>
        <taxon>Helotiales</taxon>
        <taxon>Pezizellaceae</taxon>
        <taxon>Calycina</taxon>
    </lineage>
</organism>